<keyword evidence="3" id="KW-1185">Reference proteome</keyword>
<feature type="region of interest" description="Disordered" evidence="1">
    <location>
        <begin position="86"/>
        <end position="194"/>
    </location>
</feature>
<feature type="compositionally biased region" description="Basic and acidic residues" evidence="1">
    <location>
        <begin position="101"/>
        <end position="110"/>
    </location>
</feature>
<sequence length="194" mass="20521">MPVKKKTEADAETAASGETKFSWTPENDRILLLLALGRATGPADYEKFVSALSGANFQGVRQRISKLRMEQKRKYEDMGWELTTEATAKAKAEPQAKAPAKRKDSADVGEGKAGSAAGETTGKPKAKKPRAKRSKDADEAGSGDGEGKTAEPKAKKPRAEEGEGKKKAAAVKEEVESNGGDEAISKEDGDGEAV</sequence>
<name>A0A9W9D6J3_9PLEO</name>
<organism evidence="2 3">
    <name type="scientific">Didymella pomorum</name>
    <dbReference type="NCBI Taxonomy" id="749634"/>
    <lineage>
        <taxon>Eukaryota</taxon>
        <taxon>Fungi</taxon>
        <taxon>Dikarya</taxon>
        <taxon>Ascomycota</taxon>
        <taxon>Pezizomycotina</taxon>
        <taxon>Dothideomycetes</taxon>
        <taxon>Pleosporomycetidae</taxon>
        <taxon>Pleosporales</taxon>
        <taxon>Pleosporineae</taxon>
        <taxon>Didymellaceae</taxon>
        <taxon>Didymella</taxon>
    </lineage>
</organism>
<accession>A0A9W9D6J3</accession>
<dbReference type="EMBL" id="JAPEVA010000063">
    <property type="protein sequence ID" value="KAJ4402266.1"/>
    <property type="molecule type" value="Genomic_DNA"/>
</dbReference>
<dbReference type="AlphaFoldDB" id="A0A9W9D6J3"/>
<reference evidence="2" key="1">
    <citation type="submission" date="2022-10" db="EMBL/GenBank/DDBJ databases">
        <title>Tapping the CABI collections for fungal endophytes: first genome assemblies for Collariella, Neodidymelliopsis, Ascochyta clinopodiicola, Didymella pomorum, Didymosphaeria variabile, Neocosmospora piperis and Neocucurbitaria cava.</title>
        <authorList>
            <person name="Hill R."/>
        </authorList>
    </citation>
    <scope>NUCLEOTIDE SEQUENCE</scope>
    <source>
        <strain evidence="2">IMI 355091</strain>
    </source>
</reference>
<evidence type="ECO:0000313" key="2">
    <source>
        <dbReference type="EMBL" id="KAJ4402266.1"/>
    </source>
</evidence>
<evidence type="ECO:0000313" key="3">
    <source>
        <dbReference type="Proteomes" id="UP001140510"/>
    </source>
</evidence>
<proteinExistence type="predicted"/>
<dbReference type="OrthoDB" id="3889136at2759"/>
<evidence type="ECO:0000256" key="1">
    <source>
        <dbReference type="SAM" id="MobiDB-lite"/>
    </source>
</evidence>
<feature type="compositionally biased region" description="Basic and acidic residues" evidence="1">
    <location>
        <begin position="145"/>
        <end position="175"/>
    </location>
</feature>
<dbReference type="Proteomes" id="UP001140510">
    <property type="component" value="Unassembled WGS sequence"/>
</dbReference>
<comment type="caution">
    <text evidence="2">The sequence shown here is derived from an EMBL/GenBank/DDBJ whole genome shotgun (WGS) entry which is preliminary data.</text>
</comment>
<feature type="compositionally biased region" description="Basic residues" evidence="1">
    <location>
        <begin position="124"/>
        <end position="133"/>
    </location>
</feature>
<gene>
    <name evidence="2" type="ORF">N0V91_007299</name>
</gene>
<protein>
    <submittedName>
        <fullName evidence="2">Uncharacterized protein</fullName>
    </submittedName>
</protein>
<feature type="region of interest" description="Disordered" evidence="1">
    <location>
        <begin position="1"/>
        <end position="21"/>
    </location>
</feature>